<dbReference type="FunFam" id="1.20.5.650:FF:000002">
    <property type="entry name" value="Cyclin/Brf1-like TBP-binding protein"/>
    <property type="match status" value="1"/>
</dbReference>
<name>A0AAD4XWL6_9MAGN</name>
<keyword evidence="7" id="KW-0804">Transcription</keyword>
<dbReference type="InterPro" id="IPR013150">
    <property type="entry name" value="TFIIB_cyclin"/>
</dbReference>
<dbReference type="GO" id="GO:0070897">
    <property type="term" value="P:transcription preinitiation complex assembly"/>
    <property type="evidence" value="ECO:0007669"/>
    <property type="project" value="InterPro"/>
</dbReference>
<evidence type="ECO:0000256" key="1">
    <source>
        <dbReference type="ARBA" id="ARBA00004123"/>
    </source>
</evidence>
<proteinExistence type="inferred from homology"/>
<evidence type="ECO:0000259" key="10">
    <source>
        <dbReference type="Pfam" id="PF00382"/>
    </source>
</evidence>
<comment type="subcellular location">
    <subcellularLocation>
        <location evidence="1">Nucleus</location>
    </subcellularLocation>
</comment>
<evidence type="ECO:0000313" key="12">
    <source>
        <dbReference type="EMBL" id="KAI3957389.1"/>
    </source>
</evidence>
<feature type="compositionally biased region" description="Acidic residues" evidence="9">
    <location>
        <begin position="362"/>
        <end position="371"/>
    </location>
</feature>
<evidence type="ECO:0000256" key="9">
    <source>
        <dbReference type="SAM" id="MobiDB-lite"/>
    </source>
</evidence>
<keyword evidence="13" id="KW-1185">Reference proteome</keyword>
<sequence>MKRNWMQTGRKPSGLCGAALYVSALSHGLKYSKADVVSVVHICEATLTKHLVEFENTESGSLTVEEFEMKAVEYEKQGSSMQELNLTTKSRKAAKLLCEHKDSGESQFALWLCKACYDDFFILSGGLQGGSEPPAFQHAERERMAKAAADSNAEEPSLLAKSSEHLSVENQDVIEKEKLGPKPSRCIGTQEGAAVGHKVVEEGASDQPQCDKDMDAIAGDESESLSDIDDDEVNGYLHNEEEKHYKKIIWEEMNKEYIEEQAVKEAAAAKEAYMATFKNCPVEAQELAAAVAKARKEKKQKRAADAKNGPPAQTARLSSKINYDVLDKLFDDSTIAEAIRKKRTEFDKTDTPANVEMKDREEELESDIVDNEDYKDGNGDYNGDDASYYDEL</sequence>
<evidence type="ECO:0000259" key="11">
    <source>
        <dbReference type="Pfam" id="PF07741"/>
    </source>
</evidence>
<dbReference type="GO" id="GO:0017025">
    <property type="term" value="F:TBP-class protein binding"/>
    <property type="evidence" value="ECO:0007669"/>
    <property type="project" value="InterPro"/>
</dbReference>
<dbReference type="GO" id="GO:0000995">
    <property type="term" value="F:RNA polymerase III general transcription initiation factor activity"/>
    <property type="evidence" value="ECO:0007669"/>
    <property type="project" value="TreeGrafter"/>
</dbReference>
<keyword evidence="5" id="KW-0862">Zinc</keyword>
<evidence type="ECO:0000256" key="2">
    <source>
        <dbReference type="ARBA" id="ARBA00010857"/>
    </source>
</evidence>
<dbReference type="GO" id="GO:0001006">
    <property type="term" value="F:RNA polymerase III type 3 promoter sequence-specific DNA binding"/>
    <property type="evidence" value="ECO:0007669"/>
    <property type="project" value="TreeGrafter"/>
</dbReference>
<protein>
    <recommendedName>
        <fullName evidence="14">Brf1 TBP-binding domain-containing protein</fullName>
    </recommendedName>
</protein>
<feature type="compositionally biased region" description="Basic and acidic residues" evidence="9">
    <location>
        <begin position="344"/>
        <end position="361"/>
    </location>
</feature>
<keyword evidence="4" id="KW-0863">Zinc-finger</keyword>
<dbReference type="Proteomes" id="UP001202328">
    <property type="component" value="Unassembled WGS sequence"/>
</dbReference>
<comment type="caution">
    <text evidence="12">The sequence shown here is derived from an EMBL/GenBank/DDBJ whole genome shotgun (WGS) entry which is preliminary data.</text>
</comment>
<evidence type="ECO:0000256" key="5">
    <source>
        <dbReference type="ARBA" id="ARBA00022833"/>
    </source>
</evidence>
<evidence type="ECO:0000256" key="8">
    <source>
        <dbReference type="ARBA" id="ARBA00023242"/>
    </source>
</evidence>
<evidence type="ECO:0000256" key="7">
    <source>
        <dbReference type="ARBA" id="ARBA00023163"/>
    </source>
</evidence>
<dbReference type="GO" id="GO:0008270">
    <property type="term" value="F:zinc ion binding"/>
    <property type="evidence" value="ECO:0007669"/>
    <property type="project" value="UniProtKB-KW"/>
</dbReference>
<feature type="domain" description="Brf1 TBP-binding" evidence="11">
    <location>
        <begin position="226"/>
        <end position="331"/>
    </location>
</feature>
<dbReference type="InterPro" id="IPR000812">
    <property type="entry name" value="TFIIB"/>
</dbReference>
<keyword evidence="6" id="KW-0805">Transcription regulation</keyword>
<dbReference type="Gene3D" id="1.10.472.10">
    <property type="entry name" value="Cyclin-like"/>
    <property type="match status" value="1"/>
</dbReference>
<dbReference type="PANTHER" id="PTHR11618">
    <property type="entry name" value="TRANSCRIPTION INITIATION FACTOR IIB-RELATED"/>
    <property type="match status" value="1"/>
</dbReference>
<dbReference type="InterPro" id="IPR036915">
    <property type="entry name" value="Cyclin-like_sf"/>
</dbReference>
<dbReference type="GO" id="GO:0097550">
    <property type="term" value="C:transcription preinitiation complex"/>
    <property type="evidence" value="ECO:0007669"/>
    <property type="project" value="TreeGrafter"/>
</dbReference>
<dbReference type="PANTHER" id="PTHR11618:SF4">
    <property type="entry name" value="TRANSCRIPTION FACTOR IIIB 90 KDA SUBUNIT"/>
    <property type="match status" value="1"/>
</dbReference>
<evidence type="ECO:0008006" key="14">
    <source>
        <dbReference type="Google" id="ProtNLM"/>
    </source>
</evidence>
<evidence type="ECO:0000256" key="3">
    <source>
        <dbReference type="ARBA" id="ARBA00022723"/>
    </source>
</evidence>
<dbReference type="EMBL" id="JAJJMB010001336">
    <property type="protein sequence ID" value="KAI3957389.1"/>
    <property type="molecule type" value="Genomic_DNA"/>
</dbReference>
<feature type="region of interest" description="Disordered" evidence="9">
    <location>
        <begin position="343"/>
        <end position="392"/>
    </location>
</feature>
<feature type="region of interest" description="Disordered" evidence="9">
    <location>
        <begin position="298"/>
        <end position="318"/>
    </location>
</feature>
<keyword evidence="3" id="KW-0479">Metal-binding</keyword>
<dbReference type="AlphaFoldDB" id="A0AAD4XWL6"/>
<comment type="similarity">
    <text evidence="2">Belongs to the TFIIB family.</text>
</comment>
<feature type="domain" description="Transcription factor TFIIB cyclin-like" evidence="10">
    <location>
        <begin position="1"/>
        <end position="56"/>
    </location>
</feature>
<dbReference type="Pfam" id="PF00382">
    <property type="entry name" value="TFIIB"/>
    <property type="match status" value="1"/>
</dbReference>
<dbReference type="Pfam" id="PF07741">
    <property type="entry name" value="BRF1"/>
    <property type="match status" value="1"/>
</dbReference>
<organism evidence="12 13">
    <name type="scientific">Papaver atlanticum</name>
    <dbReference type="NCBI Taxonomy" id="357466"/>
    <lineage>
        <taxon>Eukaryota</taxon>
        <taxon>Viridiplantae</taxon>
        <taxon>Streptophyta</taxon>
        <taxon>Embryophyta</taxon>
        <taxon>Tracheophyta</taxon>
        <taxon>Spermatophyta</taxon>
        <taxon>Magnoliopsida</taxon>
        <taxon>Ranunculales</taxon>
        <taxon>Papaveraceae</taxon>
        <taxon>Papaveroideae</taxon>
        <taxon>Papaver</taxon>
    </lineage>
</organism>
<evidence type="ECO:0000313" key="13">
    <source>
        <dbReference type="Proteomes" id="UP001202328"/>
    </source>
</evidence>
<evidence type="ECO:0000256" key="4">
    <source>
        <dbReference type="ARBA" id="ARBA00022771"/>
    </source>
</evidence>
<dbReference type="Gene3D" id="1.20.5.650">
    <property type="entry name" value="Single helix bin"/>
    <property type="match status" value="1"/>
</dbReference>
<evidence type="ECO:0000256" key="6">
    <source>
        <dbReference type="ARBA" id="ARBA00023015"/>
    </source>
</evidence>
<gene>
    <name evidence="12" type="ORF">MKW98_003110</name>
</gene>
<keyword evidence="8" id="KW-0539">Nucleus</keyword>
<dbReference type="SUPFAM" id="SSF47954">
    <property type="entry name" value="Cyclin-like"/>
    <property type="match status" value="1"/>
</dbReference>
<dbReference type="GO" id="GO:0005634">
    <property type="term" value="C:nucleus"/>
    <property type="evidence" value="ECO:0007669"/>
    <property type="project" value="UniProtKB-SubCell"/>
</dbReference>
<dbReference type="InterPro" id="IPR011665">
    <property type="entry name" value="BRF1_TBP-bd_dom"/>
</dbReference>
<dbReference type="GO" id="GO:0000126">
    <property type="term" value="C:transcription factor TFIIIB complex"/>
    <property type="evidence" value="ECO:0007669"/>
    <property type="project" value="TreeGrafter"/>
</dbReference>
<reference evidence="12" key="1">
    <citation type="submission" date="2022-04" db="EMBL/GenBank/DDBJ databases">
        <title>A functionally conserved STORR gene fusion in Papaver species that diverged 16.8 million years ago.</title>
        <authorList>
            <person name="Catania T."/>
        </authorList>
    </citation>
    <scope>NUCLEOTIDE SEQUENCE</scope>
    <source>
        <strain evidence="12">S-188037</strain>
    </source>
</reference>
<accession>A0AAD4XWL6</accession>